<proteinExistence type="predicted"/>
<dbReference type="EMBL" id="BCMJ01000003">
    <property type="protein sequence ID" value="GAX07995.1"/>
    <property type="molecule type" value="Genomic_DNA"/>
</dbReference>
<evidence type="ECO:0000313" key="1">
    <source>
        <dbReference type="EMBL" id="GAX07995.1"/>
    </source>
</evidence>
<dbReference type="OrthoDB" id="5363652at2"/>
<organism evidence="1 2">
    <name type="scientific">Secundilactobacillus silagincola</name>
    <dbReference type="NCBI Taxonomy" id="1714681"/>
    <lineage>
        <taxon>Bacteria</taxon>
        <taxon>Bacillati</taxon>
        <taxon>Bacillota</taxon>
        <taxon>Bacilli</taxon>
        <taxon>Lactobacillales</taxon>
        <taxon>Lactobacillaceae</taxon>
        <taxon>Secundilactobacillus</taxon>
    </lineage>
</organism>
<dbReference type="Proteomes" id="UP000223370">
    <property type="component" value="Unassembled WGS sequence"/>
</dbReference>
<sequence>MKQKNSKPFKTLNQQLKILRKRGLEVSPSAKRSLEQFGYYSIINGYKWLFLQRNSKGKVIKPEKYVYGSTFDEIHSLYDFDKELRSILYDALLEYESNLGAEISYRFSELHPEEHSYLAMDNYSRDANDISSVVGTISSLSHVIKQKSSRTQSDNAIKHYVNKHGHVPLWVLVNFLTFGDLNYFYHNSTENLKIIIAQDFSDKYKRSYRKPIKISVNSMEAINHLVNHFRNAVAHGEITYSKLLSKGPSFKSIKKDLDINNFNVNSQKGVFELMISLKLVLNKSDYSKLTRRISKLLQNYSEKFASVEFSAILHDMNFPENYRDFLN</sequence>
<accession>A0A1Z5J1R4</accession>
<keyword evidence="2" id="KW-1185">Reference proteome</keyword>
<comment type="caution">
    <text evidence="1">The sequence shown here is derived from an EMBL/GenBank/DDBJ whole genome shotgun (WGS) entry which is preliminary data.</text>
</comment>
<reference evidence="1 2" key="1">
    <citation type="submission" date="2015-11" db="EMBL/GenBank/DDBJ databases">
        <title>Draft genome sequences of new species of the genus Lactobacillus isolated from orchardgrass silage.</title>
        <authorList>
            <person name="Tohno M."/>
            <person name="Tanizawa Y."/>
            <person name="Arita M."/>
        </authorList>
    </citation>
    <scope>NUCLEOTIDE SEQUENCE [LARGE SCALE GENOMIC DNA]</scope>
    <source>
        <strain evidence="1 2">IWT5</strain>
    </source>
</reference>
<dbReference type="AlphaFoldDB" id="A0A1Z5J1R4"/>
<protein>
    <submittedName>
        <fullName evidence="1">Abortive infection bacteriophage resistance protein</fullName>
    </submittedName>
</protein>
<dbReference type="Pfam" id="PF07751">
    <property type="entry name" value="Abi_2"/>
    <property type="match status" value="1"/>
</dbReference>
<dbReference type="RefSeq" id="WP_098824349.1">
    <property type="nucleotide sequence ID" value="NZ_BCMJ01000003.1"/>
</dbReference>
<evidence type="ECO:0000313" key="2">
    <source>
        <dbReference type="Proteomes" id="UP000223370"/>
    </source>
</evidence>
<name>A0A1Z5J1R4_9LACO</name>
<dbReference type="InterPro" id="IPR011664">
    <property type="entry name" value="Abi_system_AbiD/AbiF-like"/>
</dbReference>
<gene>
    <name evidence="1" type="primary">abiF</name>
    <name evidence="1" type="ORF">IWT5_01146</name>
</gene>